<dbReference type="PANTHER" id="PTHR32102:SF17">
    <property type="entry name" value="THH1_TOM1_TOM3 DOMAIN-CONTAINING PROTEIN"/>
    <property type="match status" value="1"/>
</dbReference>
<sequence>MECYLDTRRGVCEDKEECEEKGGECSDLNLDSLVVSLPPRESLYGACYTTGAAYSSAELTSPIFDSRNEFFPTCSAEEEDRVAGCYKDAIYTKEDCKEYGAEEEGRKGVWIEPSKNEKECLAKKGCWVPHEKDVFERKLWFRDEEACDCYGGITEEIFSWTPGVWVGGKAIPLNWVPETVKPDYEWKESLSLVKIEDWVRGAAERSFGFLLKSQLICDTNYLSSSLSSVVCDCYSDEDIGVEGISGECFADNPETQINYGLVCAGEKLHIKGPSNFINFEVDSISDLCTEVSVYLIQGSWYRYATRPVTATFEFAEITPKGTVLNSNGATVGEVVGNGGRVEFEYPKRVRSMRTCLLVSDLLADPKYPVHDMAVIFPGKGYLSPLGIEDDLEEIVQDSRMFWCLNVTQKFDESLPLFPIIRSEDYEDDDDGLSHQTKSLVYTLAACYCFDLFLLLLYLGVTLQNYLKNKGILPLVSWLGVIFAVLCVFRIAFCFVYLDDQFEDNELSYFVLFEIPTFLLMSGIILVIGLFLKLSNAEDSKSRPFVAVALGVIWSIFVVVVVVYSEVLLNDEDETVCEGRIQSDNSEQEDNIRTFMIAYQSTVIALIIGFALLFLVVARSVLSSTVRSSPLSRSIFRLVVALVSAFILRSILFLILLIVDFTSDIYLFITLMITEVFLAFFISIEYNQAFYGKLIQNVSVTHNSSTHQSGIQLAGSTHDLR</sequence>
<feature type="transmembrane region" description="Helical" evidence="1">
    <location>
        <begin position="509"/>
        <end position="531"/>
    </location>
</feature>
<keyword evidence="1" id="KW-0812">Transmembrane</keyword>
<protein>
    <submittedName>
        <fullName evidence="2">Uncharacterized protein</fullName>
    </submittedName>
</protein>
<feature type="transmembrane region" description="Helical" evidence="1">
    <location>
        <begin position="637"/>
        <end position="658"/>
    </location>
</feature>
<dbReference type="EMBL" id="HBKR01012251">
    <property type="protein sequence ID" value="CAE2298415.1"/>
    <property type="molecule type" value="Transcribed_RNA"/>
</dbReference>
<feature type="transmembrane region" description="Helical" evidence="1">
    <location>
        <begin position="596"/>
        <end position="616"/>
    </location>
</feature>
<keyword evidence="1" id="KW-0472">Membrane</keyword>
<dbReference type="AlphaFoldDB" id="A0A7S4NP18"/>
<evidence type="ECO:0000256" key="1">
    <source>
        <dbReference type="SAM" id="Phobius"/>
    </source>
</evidence>
<feature type="transmembrane region" description="Helical" evidence="1">
    <location>
        <begin position="664"/>
        <end position="683"/>
    </location>
</feature>
<name>A0A7S4NP18_9EUKA</name>
<feature type="transmembrane region" description="Helical" evidence="1">
    <location>
        <begin position="474"/>
        <end position="497"/>
    </location>
</feature>
<keyword evidence="1" id="KW-1133">Transmembrane helix</keyword>
<reference evidence="2" key="1">
    <citation type="submission" date="2021-01" db="EMBL/GenBank/DDBJ databases">
        <authorList>
            <person name="Corre E."/>
            <person name="Pelletier E."/>
            <person name="Niang G."/>
            <person name="Scheremetjew M."/>
            <person name="Finn R."/>
            <person name="Kale V."/>
            <person name="Holt S."/>
            <person name="Cochrane G."/>
            <person name="Meng A."/>
            <person name="Brown T."/>
            <person name="Cohen L."/>
        </authorList>
    </citation>
    <scope>NUCLEOTIDE SEQUENCE</scope>
    <source>
        <strain evidence="2">SoJaBio B1-5/56/2</strain>
    </source>
</reference>
<dbReference type="PANTHER" id="PTHR32102">
    <property type="entry name" value="DUF1084 DOMAIN-CONTAINING PROTEIN-RELATED"/>
    <property type="match status" value="1"/>
</dbReference>
<gene>
    <name evidence="2" type="ORF">NAES01612_LOCUS8138</name>
</gene>
<evidence type="ECO:0000313" key="2">
    <source>
        <dbReference type="EMBL" id="CAE2298415.1"/>
    </source>
</evidence>
<dbReference type="GO" id="GO:0006935">
    <property type="term" value="P:chemotaxis"/>
    <property type="evidence" value="ECO:0007669"/>
    <property type="project" value="TreeGrafter"/>
</dbReference>
<feature type="transmembrane region" description="Helical" evidence="1">
    <location>
        <begin position="543"/>
        <end position="563"/>
    </location>
</feature>
<accession>A0A7S4NP18</accession>
<feature type="transmembrane region" description="Helical" evidence="1">
    <location>
        <begin position="439"/>
        <end position="462"/>
    </location>
</feature>
<proteinExistence type="predicted"/>
<organism evidence="2">
    <name type="scientific">Paramoeba aestuarina</name>
    <dbReference type="NCBI Taxonomy" id="180227"/>
    <lineage>
        <taxon>Eukaryota</taxon>
        <taxon>Amoebozoa</taxon>
        <taxon>Discosea</taxon>
        <taxon>Flabellinia</taxon>
        <taxon>Dactylopodida</taxon>
        <taxon>Paramoebidae</taxon>
        <taxon>Paramoeba</taxon>
    </lineage>
</organism>